<dbReference type="Proteomes" id="UP000050525">
    <property type="component" value="Unassembled WGS sequence"/>
</dbReference>
<evidence type="ECO:0000313" key="2">
    <source>
        <dbReference type="Proteomes" id="UP000050525"/>
    </source>
</evidence>
<organism evidence="1 2">
    <name type="scientific">Alligator mississippiensis</name>
    <name type="common">American alligator</name>
    <dbReference type="NCBI Taxonomy" id="8496"/>
    <lineage>
        <taxon>Eukaryota</taxon>
        <taxon>Metazoa</taxon>
        <taxon>Chordata</taxon>
        <taxon>Craniata</taxon>
        <taxon>Vertebrata</taxon>
        <taxon>Euteleostomi</taxon>
        <taxon>Archelosauria</taxon>
        <taxon>Archosauria</taxon>
        <taxon>Crocodylia</taxon>
        <taxon>Alligatoridae</taxon>
        <taxon>Alligatorinae</taxon>
        <taxon>Alligator</taxon>
    </lineage>
</organism>
<sequence>MVPPQSLILVFSSTNKLLPTCSYNSIQPSSLRFPWCTVLRQPLCLQQQHLPQVFPSLQQPQPTRYP</sequence>
<name>A0A151NB02_ALLMI</name>
<keyword evidence="2" id="KW-1185">Reference proteome</keyword>
<dbReference type="AlphaFoldDB" id="A0A151NB02"/>
<reference evidence="1 2" key="1">
    <citation type="journal article" date="2012" name="Genome Biol.">
        <title>Sequencing three crocodilian genomes to illuminate the evolution of archosaurs and amniotes.</title>
        <authorList>
            <person name="St John J.A."/>
            <person name="Braun E.L."/>
            <person name="Isberg S.R."/>
            <person name="Miles L.G."/>
            <person name="Chong A.Y."/>
            <person name="Gongora J."/>
            <person name="Dalzell P."/>
            <person name="Moran C."/>
            <person name="Bed'hom B."/>
            <person name="Abzhanov A."/>
            <person name="Burgess S.C."/>
            <person name="Cooksey A.M."/>
            <person name="Castoe T.A."/>
            <person name="Crawford N.G."/>
            <person name="Densmore L.D."/>
            <person name="Drew J.C."/>
            <person name="Edwards S.V."/>
            <person name="Faircloth B.C."/>
            <person name="Fujita M.K."/>
            <person name="Greenwold M.J."/>
            <person name="Hoffmann F.G."/>
            <person name="Howard J.M."/>
            <person name="Iguchi T."/>
            <person name="Janes D.E."/>
            <person name="Khan S.Y."/>
            <person name="Kohno S."/>
            <person name="de Koning A.J."/>
            <person name="Lance S.L."/>
            <person name="McCarthy F.M."/>
            <person name="McCormack J.E."/>
            <person name="Merchant M.E."/>
            <person name="Peterson D.G."/>
            <person name="Pollock D.D."/>
            <person name="Pourmand N."/>
            <person name="Raney B.J."/>
            <person name="Roessler K.A."/>
            <person name="Sanford J.R."/>
            <person name="Sawyer R.H."/>
            <person name="Schmidt C.J."/>
            <person name="Triplett E.W."/>
            <person name="Tuberville T.D."/>
            <person name="Venegas-Anaya M."/>
            <person name="Howard J.T."/>
            <person name="Jarvis E.D."/>
            <person name="Guillette L.J.Jr."/>
            <person name="Glenn T.C."/>
            <person name="Green R.E."/>
            <person name="Ray D.A."/>
        </authorList>
    </citation>
    <scope>NUCLEOTIDE SEQUENCE [LARGE SCALE GENOMIC DNA]</scope>
    <source>
        <strain evidence="1">KSC_2009_1</strain>
    </source>
</reference>
<proteinExistence type="predicted"/>
<accession>A0A151NB02</accession>
<protein>
    <submittedName>
        <fullName evidence="1">Uncharacterized protein</fullName>
    </submittedName>
</protein>
<evidence type="ECO:0000313" key="1">
    <source>
        <dbReference type="EMBL" id="KYO33980.1"/>
    </source>
</evidence>
<comment type="caution">
    <text evidence="1">The sequence shown here is derived from an EMBL/GenBank/DDBJ whole genome shotgun (WGS) entry which is preliminary data.</text>
</comment>
<dbReference type="EMBL" id="AKHW03003627">
    <property type="protein sequence ID" value="KYO33980.1"/>
    <property type="molecule type" value="Genomic_DNA"/>
</dbReference>
<gene>
    <name evidence="1" type="ORF">Y1Q_0024580</name>
</gene>